<dbReference type="InterPro" id="IPR001611">
    <property type="entry name" value="Leu-rich_rpt"/>
</dbReference>
<name>A0A1X0NWU7_9TRYP</name>
<reference evidence="5 6" key="1">
    <citation type="submission" date="2017-03" db="EMBL/GenBank/DDBJ databases">
        <title>An alternative strategy for trypanosome survival in the mammalian bloodstream revealed through genome and transcriptome analysis of the ubiquitous bovine parasite Trypanosoma (Megatrypanum) theileri.</title>
        <authorList>
            <person name="Kelly S."/>
            <person name="Ivens A."/>
            <person name="Mott A."/>
            <person name="O'Neill E."/>
            <person name="Emms D."/>
            <person name="Macleod O."/>
            <person name="Voorheis P."/>
            <person name="Matthews J."/>
            <person name="Matthews K."/>
            <person name="Carrington M."/>
        </authorList>
    </citation>
    <scope>NUCLEOTIDE SEQUENCE [LARGE SCALE GENOMIC DNA]</scope>
    <source>
        <strain evidence="5">Edinburgh</strain>
    </source>
</reference>
<feature type="region of interest" description="Disordered" evidence="4">
    <location>
        <begin position="522"/>
        <end position="579"/>
    </location>
</feature>
<dbReference type="Gene3D" id="3.80.10.10">
    <property type="entry name" value="Ribonuclease Inhibitor"/>
    <property type="match status" value="2"/>
</dbReference>
<dbReference type="OrthoDB" id="266138at2759"/>
<protein>
    <recommendedName>
        <fullName evidence="7">Leucine-rich repeat protein (LRRP)</fullName>
    </recommendedName>
</protein>
<dbReference type="AlphaFoldDB" id="A0A1X0NWU7"/>
<comment type="caution">
    <text evidence="5">The sequence shown here is derived from an EMBL/GenBank/DDBJ whole genome shotgun (WGS) entry which is preliminary data.</text>
</comment>
<dbReference type="VEuPathDB" id="TriTrypDB:TM35_000162080"/>
<dbReference type="Proteomes" id="UP000192257">
    <property type="component" value="Unassembled WGS sequence"/>
</dbReference>
<feature type="coiled-coil region" evidence="3">
    <location>
        <begin position="366"/>
        <end position="393"/>
    </location>
</feature>
<keyword evidence="6" id="KW-1185">Reference proteome</keyword>
<dbReference type="EMBL" id="NBCO01000016">
    <property type="protein sequence ID" value="ORC88570.1"/>
    <property type="molecule type" value="Genomic_DNA"/>
</dbReference>
<evidence type="ECO:0000313" key="5">
    <source>
        <dbReference type="EMBL" id="ORC88570.1"/>
    </source>
</evidence>
<dbReference type="GeneID" id="39985860"/>
<dbReference type="InterPro" id="IPR032675">
    <property type="entry name" value="LRR_dom_sf"/>
</dbReference>
<evidence type="ECO:0000313" key="6">
    <source>
        <dbReference type="Proteomes" id="UP000192257"/>
    </source>
</evidence>
<dbReference type="PANTHER" id="PTHR18849:SF0">
    <property type="entry name" value="CILIA- AND FLAGELLA-ASSOCIATED PROTEIN 410-RELATED"/>
    <property type="match status" value="1"/>
</dbReference>
<evidence type="ECO:0008006" key="7">
    <source>
        <dbReference type="Google" id="ProtNLM"/>
    </source>
</evidence>
<keyword evidence="3" id="KW-0175">Coiled coil</keyword>
<dbReference type="PROSITE" id="PS51450">
    <property type="entry name" value="LRR"/>
    <property type="match status" value="3"/>
</dbReference>
<evidence type="ECO:0000256" key="1">
    <source>
        <dbReference type="ARBA" id="ARBA00022614"/>
    </source>
</evidence>
<dbReference type="PANTHER" id="PTHR18849">
    <property type="entry name" value="LEUCINE RICH REPEAT PROTEIN"/>
    <property type="match status" value="1"/>
</dbReference>
<dbReference type="SMART" id="SM00365">
    <property type="entry name" value="LRR_SD22"/>
    <property type="match status" value="5"/>
</dbReference>
<evidence type="ECO:0000256" key="3">
    <source>
        <dbReference type="SAM" id="Coils"/>
    </source>
</evidence>
<proteinExistence type="predicted"/>
<keyword evidence="2" id="KW-0677">Repeat</keyword>
<sequence length="596" mass="66193">MQINLSRRNLIEFDSSAFTTDDDQEVLRSIKELNISFNNISTLKGLHRLSTLTTVDVSHNSIASLRGLPLPLRKLNASFNVLSDLDGLFPLLHLEILVVSHNQITSLRGLPAKLRIIDASSNRITSIVGVEKCNGLEQLQISQNMIRTAEGLESLKSLHTLKSLMIAENPVTRSRRHITAVSSLLPDNLEIVDLPSFPRTMQSSEVSSQSNNTHDVSSNAISLNTTSFKDAINLSVLSSTSTGKVSHETSIYGCQSQVPSYLHHIPPKGIRQNEEETENLINKKVVSFGSAEKSIERPHSSVPSVTVPIHSSVGTSITVNTSQDTSITQQHPQIERVEKRQEEKIITEVDICFSEIPTKHVTESMVERLQFELDECRRVCAFYKKENAELRHRIQYLELVNKQQSKSKEESLEGNLFLQLPSASGSSPMKISALPDALNGERNMNHSNFSVNPVKEEVRKPLNESGLNCEEKILPNNHHRLHQELQELPGEVLSLDEKVELRRGARSLAALFMSLVPVSTNSLSPSGTISAGDAHTSNDHQHQSPSCASGMDYNHNSGGPCSSERQRENQQQNVEAGRRKRTVSFGGFAYYSPPQW</sequence>
<dbReference type="SUPFAM" id="SSF52058">
    <property type="entry name" value="L domain-like"/>
    <property type="match status" value="1"/>
</dbReference>
<accession>A0A1X0NWU7</accession>
<evidence type="ECO:0000256" key="2">
    <source>
        <dbReference type="ARBA" id="ARBA00022737"/>
    </source>
</evidence>
<organism evidence="5 6">
    <name type="scientific">Trypanosoma theileri</name>
    <dbReference type="NCBI Taxonomy" id="67003"/>
    <lineage>
        <taxon>Eukaryota</taxon>
        <taxon>Discoba</taxon>
        <taxon>Euglenozoa</taxon>
        <taxon>Kinetoplastea</taxon>
        <taxon>Metakinetoplastina</taxon>
        <taxon>Trypanosomatida</taxon>
        <taxon>Trypanosomatidae</taxon>
        <taxon>Trypanosoma</taxon>
    </lineage>
</organism>
<keyword evidence="1" id="KW-0433">Leucine-rich repeat</keyword>
<dbReference type="RefSeq" id="XP_028882636.1">
    <property type="nucleotide sequence ID" value="XM_029026080.1"/>
</dbReference>
<evidence type="ECO:0000256" key="4">
    <source>
        <dbReference type="SAM" id="MobiDB-lite"/>
    </source>
</evidence>
<gene>
    <name evidence="5" type="ORF">TM35_000162080</name>
</gene>
<dbReference type="STRING" id="67003.A0A1X0NWU7"/>